<dbReference type="AlphaFoldDB" id="F8PQW9"/>
<gene>
    <name evidence="2" type="ORF">SERLA73DRAFT_178198</name>
</gene>
<accession>F8PQW9</accession>
<feature type="region of interest" description="Disordered" evidence="1">
    <location>
        <begin position="89"/>
        <end position="108"/>
    </location>
</feature>
<dbReference type="Proteomes" id="UP000008063">
    <property type="component" value="Unassembled WGS sequence"/>
</dbReference>
<evidence type="ECO:0000313" key="2">
    <source>
        <dbReference type="EMBL" id="EGO02313.1"/>
    </source>
</evidence>
<organism evidence="3">
    <name type="scientific">Serpula lacrymans var. lacrymans (strain S7.3)</name>
    <name type="common">Dry rot fungus</name>
    <dbReference type="NCBI Taxonomy" id="936435"/>
    <lineage>
        <taxon>Eukaryota</taxon>
        <taxon>Fungi</taxon>
        <taxon>Dikarya</taxon>
        <taxon>Basidiomycota</taxon>
        <taxon>Agaricomycotina</taxon>
        <taxon>Agaricomycetes</taxon>
        <taxon>Agaricomycetidae</taxon>
        <taxon>Boletales</taxon>
        <taxon>Coniophorineae</taxon>
        <taxon>Serpulaceae</taxon>
        <taxon>Serpula</taxon>
    </lineage>
</organism>
<proteinExistence type="predicted"/>
<keyword evidence="3" id="KW-1185">Reference proteome</keyword>
<reference evidence="3" key="1">
    <citation type="journal article" date="2011" name="Science">
        <title>The plant cell wall-decomposing machinery underlies the functional diversity of forest fungi.</title>
        <authorList>
            <person name="Eastwood D.C."/>
            <person name="Floudas D."/>
            <person name="Binder M."/>
            <person name="Majcherczyk A."/>
            <person name="Schneider P."/>
            <person name="Aerts A."/>
            <person name="Asiegbu F.O."/>
            <person name="Baker S.E."/>
            <person name="Barry K."/>
            <person name="Bendiksby M."/>
            <person name="Blumentritt M."/>
            <person name="Coutinho P.M."/>
            <person name="Cullen D."/>
            <person name="de Vries R.P."/>
            <person name="Gathman A."/>
            <person name="Goodell B."/>
            <person name="Henrissat B."/>
            <person name="Ihrmark K."/>
            <person name="Kauserud H."/>
            <person name="Kohler A."/>
            <person name="LaButti K."/>
            <person name="Lapidus A."/>
            <person name="Lavin J.L."/>
            <person name="Lee Y.-H."/>
            <person name="Lindquist E."/>
            <person name="Lilly W."/>
            <person name="Lucas S."/>
            <person name="Morin E."/>
            <person name="Murat C."/>
            <person name="Oguiza J.A."/>
            <person name="Park J."/>
            <person name="Pisabarro A.G."/>
            <person name="Riley R."/>
            <person name="Rosling A."/>
            <person name="Salamov A."/>
            <person name="Schmidt O."/>
            <person name="Schmutz J."/>
            <person name="Skrede I."/>
            <person name="Stenlid J."/>
            <person name="Wiebenga A."/>
            <person name="Xie X."/>
            <person name="Kuees U."/>
            <person name="Hibbett D.S."/>
            <person name="Hoffmeister D."/>
            <person name="Hoegberg N."/>
            <person name="Martin F."/>
            <person name="Grigoriev I.V."/>
            <person name="Watkinson S.C."/>
        </authorList>
    </citation>
    <scope>NUCLEOTIDE SEQUENCE [LARGE SCALE GENOMIC DNA]</scope>
    <source>
        <strain evidence="3">strain S7.3</strain>
    </source>
</reference>
<name>F8PQW9_SERL3</name>
<dbReference type="EMBL" id="GL945477">
    <property type="protein sequence ID" value="EGO02313.1"/>
    <property type="molecule type" value="Genomic_DNA"/>
</dbReference>
<feature type="compositionally biased region" description="Basic and acidic residues" evidence="1">
    <location>
        <begin position="91"/>
        <end position="102"/>
    </location>
</feature>
<dbReference type="InParanoid" id="F8PQW9"/>
<evidence type="ECO:0000313" key="3">
    <source>
        <dbReference type="Proteomes" id="UP000008063"/>
    </source>
</evidence>
<protein>
    <submittedName>
        <fullName evidence="2">Uncharacterized protein</fullName>
    </submittedName>
</protein>
<evidence type="ECO:0000256" key="1">
    <source>
        <dbReference type="SAM" id="MobiDB-lite"/>
    </source>
</evidence>
<dbReference type="HOGENOM" id="CLU_2198591_0_0_1"/>
<sequence length="108" mass="11733">MLIRLVSLELPLAFPLGVGVEPDSERALFARGVGEPYVSDDARRGVVSFPVLVSQILSWSFALTIIVSVVDLLWRALVDDGFDMGGADMMLPRERDDERDSEVSPAGG</sequence>